<protein>
    <submittedName>
        <fullName evidence="1">Uncharacterized protein</fullName>
    </submittedName>
</protein>
<reference evidence="3 6" key="3">
    <citation type="submission" date="2021-12" db="EMBL/GenBank/DDBJ databases">
        <title>Genomic and phenotypic characterization of three Burkholderia contaminans isolates recovered from different sources.</title>
        <authorList>
            <person name="Lopez De Volder A."/>
            <person name="Fan Y."/>
            <person name="Nunvar J."/>
            <person name="Herrera T."/>
            <person name="Timp W."/>
            <person name="Degrossi J."/>
        </authorList>
    </citation>
    <scope>NUCLEOTIDE SEQUENCE [LARGE SCALE GENOMIC DNA]</scope>
    <source>
        <strain evidence="3 6">LMG 23361</strain>
    </source>
</reference>
<evidence type="ECO:0000313" key="2">
    <source>
        <dbReference type="EMBL" id="MBO1830242.1"/>
    </source>
</evidence>
<accession>A0AAP1YCF2</accession>
<evidence type="ECO:0000313" key="6">
    <source>
        <dbReference type="Proteomes" id="UP001220209"/>
    </source>
</evidence>
<dbReference type="Proteomes" id="UP001220209">
    <property type="component" value="Chromosome 1"/>
</dbReference>
<dbReference type="Proteomes" id="UP000664048">
    <property type="component" value="Unassembled WGS sequence"/>
</dbReference>
<organism evidence="1 4">
    <name type="scientific">Burkholderia contaminans</name>
    <dbReference type="NCBI Taxonomy" id="488447"/>
    <lineage>
        <taxon>Bacteria</taxon>
        <taxon>Pseudomonadati</taxon>
        <taxon>Pseudomonadota</taxon>
        <taxon>Betaproteobacteria</taxon>
        <taxon>Burkholderiales</taxon>
        <taxon>Burkholderiaceae</taxon>
        <taxon>Burkholderia</taxon>
        <taxon>Burkholderia cepacia complex</taxon>
    </lineage>
</organism>
<gene>
    <name evidence="2" type="ORF">J4M89_12675</name>
    <name evidence="1" type="ORF">JIN94_12660</name>
    <name evidence="3" type="ORF">LXE91_15790</name>
</gene>
<dbReference type="RefSeq" id="WP_157644966.1">
    <property type="nucleotide sequence ID" value="NZ_AP018358.1"/>
</dbReference>
<evidence type="ECO:0000313" key="3">
    <source>
        <dbReference type="EMBL" id="WFN17135.1"/>
    </source>
</evidence>
<name>A0AAP1YCF2_9BURK</name>
<dbReference type="EMBL" id="CP090640">
    <property type="protein sequence ID" value="WFN17135.1"/>
    <property type="molecule type" value="Genomic_DNA"/>
</dbReference>
<dbReference type="EMBL" id="JAGEMX010000003">
    <property type="protein sequence ID" value="MBO1830242.1"/>
    <property type="molecule type" value="Genomic_DNA"/>
</dbReference>
<sequence length="58" mass="6285">MAIAGQQNKLAVDLTVKIEAGSRHSRSLFRLLPSSTVKVFSGKLVLRGFPGIHRSPDP</sequence>
<proteinExistence type="predicted"/>
<keyword evidence="5" id="KW-1185">Reference proteome</keyword>
<dbReference type="GeneID" id="93191645"/>
<dbReference type="Proteomes" id="UP000611459">
    <property type="component" value="Unassembled WGS sequence"/>
</dbReference>
<evidence type="ECO:0000313" key="5">
    <source>
        <dbReference type="Proteomes" id="UP000664048"/>
    </source>
</evidence>
<reference evidence="1" key="1">
    <citation type="submission" date="2021-01" db="EMBL/GenBank/DDBJ databases">
        <title>Outbreak of Burkholderia contaminns endophthalmitis traced to a clinical ventilation system.</title>
        <authorList>
            <person name="Lipuma J."/>
            <person name="Spilker T."/>
            <person name="Kratholm J."/>
        </authorList>
    </citation>
    <scope>NUCLEOTIDE SEQUENCE</scope>
    <source>
        <strain evidence="1">HI4954</strain>
    </source>
</reference>
<reference evidence="2 5" key="2">
    <citation type="submission" date="2021-03" db="EMBL/GenBank/DDBJ databases">
        <title>Clinical course, treatment and visual outcome of an outbreak of Burkholderia contaminans endophthalmitis following cataract surgery.</title>
        <authorList>
            <person name="Lind C."/>
            <person name="Olsen K."/>
            <person name="Angelsen N.K."/>
            <person name="Krefting E.A."/>
            <person name="Fossen K."/>
            <person name="Gravningen K."/>
            <person name="Depoorter E."/>
            <person name="Vandamme P."/>
            <person name="Bertelsen G."/>
        </authorList>
    </citation>
    <scope>NUCLEOTIDE SEQUENCE [LARGE SCALE GENOMIC DNA]</scope>
    <source>
        <strain evidence="2 5">51242556</strain>
    </source>
</reference>
<dbReference type="AlphaFoldDB" id="A0AAP1YCF2"/>
<dbReference type="EMBL" id="JAENIB010000003">
    <property type="protein sequence ID" value="MBK1930736.1"/>
    <property type="molecule type" value="Genomic_DNA"/>
</dbReference>
<evidence type="ECO:0000313" key="1">
    <source>
        <dbReference type="EMBL" id="MBK1930736.1"/>
    </source>
</evidence>
<evidence type="ECO:0000313" key="4">
    <source>
        <dbReference type="Proteomes" id="UP000611459"/>
    </source>
</evidence>